<gene>
    <name evidence="1" type="ORF">ARMOST_02921</name>
</gene>
<dbReference type="EMBL" id="FUEG01000002">
    <property type="protein sequence ID" value="SJK99613.1"/>
    <property type="molecule type" value="Genomic_DNA"/>
</dbReference>
<proteinExistence type="predicted"/>
<name>A0A284QT87_ARMOS</name>
<protein>
    <submittedName>
        <fullName evidence="1">Uncharacterized protein</fullName>
    </submittedName>
</protein>
<sequence>MLSLHQFHALRRLDLYASTSVDKVVVPSPPTRRRYQHVVFSDVDGIHASSRFVRPISVDYDVVLTLYLHHAQEDEELEDKDTQQGARGTSVVRRCRLSNPAVLTHCAATVSIYAAAMVAHWHALGNLNVSKKVPCVFI</sequence>
<dbReference type="Proteomes" id="UP000219338">
    <property type="component" value="Unassembled WGS sequence"/>
</dbReference>
<reference evidence="2" key="1">
    <citation type="journal article" date="2017" name="Nat. Ecol. Evol.">
        <title>Genome expansion and lineage-specific genetic innovations in the forest pathogenic fungi Armillaria.</title>
        <authorList>
            <person name="Sipos G."/>
            <person name="Prasanna A.N."/>
            <person name="Walter M.C."/>
            <person name="O'Connor E."/>
            <person name="Balint B."/>
            <person name="Krizsan K."/>
            <person name="Kiss B."/>
            <person name="Hess J."/>
            <person name="Varga T."/>
            <person name="Slot J."/>
            <person name="Riley R."/>
            <person name="Boka B."/>
            <person name="Rigling D."/>
            <person name="Barry K."/>
            <person name="Lee J."/>
            <person name="Mihaltcheva S."/>
            <person name="LaButti K."/>
            <person name="Lipzen A."/>
            <person name="Waldron R."/>
            <person name="Moloney N.M."/>
            <person name="Sperisen C."/>
            <person name="Kredics L."/>
            <person name="Vagvoelgyi C."/>
            <person name="Patrignani A."/>
            <person name="Fitzpatrick D."/>
            <person name="Nagy I."/>
            <person name="Doyle S."/>
            <person name="Anderson J.B."/>
            <person name="Grigoriev I.V."/>
            <person name="Gueldener U."/>
            <person name="Muensterkoetter M."/>
            <person name="Nagy L.G."/>
        </authorList>
    </citation>
    <scope>NUCLEOTIDE SEQUENCE [LARGE SCALE GENOMIC DNA]</scope>
    <source>
        <strain evidence="2">C18/9</strain>
    </source>
</reference>
<keyword evidence="2" id="KW-1185">Reference proteome</keyword>
<dbReference type="AlphaFoldDB" id="A0A284QT87"/>
<accession>A0A284QT87</accession>
<organism evidence="1 2">
    <name type="scientific">Armillaria ostoyae</name>
    <name type="common">Armillaria root rot fungus</name>
    <dbReference type="NCBI Taxonomy" id="47428"/>
    <lineage>
        <taxon>Eukaryota</taxon>
        <taxon>Fungi</taxon>
        <taxon>Dikarya</taxon>
        <taxon>Basidiomycota</taxon>
        <taxon>Agaricomycotina</taxon>
        <taxon>Agaricomycetes</taxon>
        <taxon>Agaricomycetidae</taxon>
        <taxon>Agaricales</taxon>
        <taxon>Marasmiineae</taxon>
        <taxon>Physalacriaceae</taxon>
        <taxon>Armillaria</taxon>
    </lineage>
</organism>
<evidence type="ECO:0000313" key="2">
    <source>
        <dbReference type="Proteomes" id="UP000219338"/>
    </source>
</evidence>
<evidence type="ECO:0000313" key="1">
    <source>
        <dbReference type="EMBL" id="SJK99613.1"/>
    </source>
</evidence>